<keyword evidence="8" id="KW-0028">Amino-acid biosynthesis</keyword>
<feature type="binding site" evidence="8">
    <location>
        <position position="206"/>
    </location>
    <ligand>
        <name>substrate</name>
    </ligand>
</feature>
<dbReference type="InterPro" id="IPR002813">
    <property type="entry name" value="Arg_biosynth_ArgJ"/>
</dbReference>
<feature type="binding site" evidence="8">
    <location>
        <position position="411"/>
    </location>
    <ligand>
        <name>substrate</name>
    </ligand>
</feature>
<dbReference type="PANTHER" id="PTHR23100">
    <property type="entry name" value="ARGININE BIOSYNTHESIS BIFUNCTIONAL PROTEIN ARGJ"/>
    <property type="match status" value="1"/>
</dbReference>
<comment type="subunit">
    <text evidence="3 8">Heterotetramer of two alpha and two beta chains.</text>
</comment>
<evidence type="ECO:0000256" key="5">
    <source>
        <dbReference type="ARBA" id="ARBA00022679"/>
    </source>
</evidence>
<sequence>MTEIPSAAAGPGDRGPVHTVPVSTEAGVCAAAGFTAAGVEAGFKKSGGTDLALVVNNGPEHAVAAQFTSNRVAAAPVHWSREVARQGNARAVVLNSGGANACTGPEGFQNAHTTAELVAQGLGIGAGDVLVCSTGLIGEQLPMDVVRRGVPEAVAALAAGQQAGLSAATAIMTTDTVPKQACAGGSGWTVGGMAKGAGMLAPGLATMLVVLTTDALLPADSLSAALGQACRVTFNRTDSDGCMSTNDTVVLMASGASGRVPEQEEFTRALTAVCHSLAQQLITDAEGAAHDIAVTTVGAATETEAEDVSRAVARSNLFKTAVFGNDPNWGRVLSAVGTTQAQFDPDRLDVTINGVTVCRNGAIGDPREGVDLAASRAVDVEIDLKTGDARATVWTNDLTHDYVEENSAYSS</sequence>
<comment type="catalytic activity">
    <reaction evidence="8">
        <text>L-glutamate + acetyl-CoA = N-acetyl-L-glutamate + CoA + H(+)</text>
        <dbReference type="Rhea" id="RHEA:24292"/>
        <dbReference type="ChEBI" id="CHEBI:15378"/>
        <dbReference type="ChEBI" id="CHEBI:29985"/>
        <dbReference type="ChEBI" id="CHEBI:44337"/>
        <dbReference type="ChEBI" id="CHEBI:57287"/>
        <dbReference type="ChEBI" id="CHEBI:57288"/>
        <dbReference type="EC" id="2.3.1.1"/>
    </reaction>
</comment>
<comment type="subcellular location">
    <subcellularLocation>
        <location evidence="1 8">Cytoplasm</location>
    </subcellularLocation>
</comment>
<dbReference type="SUPFAM" id="SSF56266">
    <property type="entry name" value="DmpA/ArgJ-like"/>
    <property type="match status" value="1"/>
</dbReference>
<evidence type="ECO:0000256" key="6">
    <source>
        <dbReference type="ARBA" id="ARBA00022813"/>
    </source>
</evidence>
<dbReference type="PANTHER" id="PTHR23100:SF0">
    <property type="entry name" value="ARGININE BIOSYNTHESIS BIFUNCTIONAL PROTEIN ARGJ, MITOCHONDRIAL"/>
    <property type="match status" value="1"/>
</dbReference>
<comment type="pathway">
    <text evidence="8">Amino-acid biosynthesis; L-arginine biosynthesis; N(2)-acetyl-L-ornithine from L-glutamate: step 1/4.</text>
</comment>
<dbReference type="Gene3D" id="3.10.20.340">
    <property type="entry name" value="ArgJ beta chain, C-terminal domain"/>
    <property type="match status" value="1"/>
</dbReference>
<feature type="site" description="Involved in the stabilization of negative charge on the oxyanion by the formation of the oxyanion hole" evidence="8">
    <location>
        <position position="135"/>
    </location>
</feature>
<dbReference type="NCBIfam" id="TIGR00120">
    <property type="entry name" value="ArgJ"/>
    <property type="match status" value="1"/>
</dbReference>
<dbReference type="CDD" id="cd02152">
    <property type="entry name" value="OAT"/>
    <property type="match status" value="1"/>
</dbReference>
<feature type="site" description="Cleavage; by autolysis" evidence="8">
    <location>
        <begin position="205"/>
        <end position="206"/>
    </location>
</feature>
<dbReference type="EMBL" id="RDEX01000002">
    <property type="protein sequence ID" value="RLY92413.1"/>
    <property type="molecule type" value="Genomic_DNA"/>
</dbReference>
<dbReference type="GO" id="GO:0005737">
    <property type="term" value="C:cytoplasm"/>
    <property type="evidence" value="ECO:0007669"/>
    <property type="project" value="UniProtKB-SubCell"/>
</dbReference>
<keyword evidence="5 8" id="KW-0808">Transferase</keyword>
<feature type="binding site" evidence="8">
    <location>
        <position position="173"/>
    </location>
    <ligand>
        <name>substrate</name>
    </ligand>
</feature>
<comment type="similarity">
    <text evidence="2 8">Belongs to the ArgJ family.</text>
</comment>
<evidence type="ECO:0000256" key="3">
    <source>
        <dbReference type="ARBA" id="ARBA00011475"/>
    </source>
</evidence>
<dbReference type="InterPro" id="IPR042195">
    <property type="entry name" value="ArgJ_beta_C"/>
</dbReference>
<dbReference type="Proteomes" id="UP000277871">
    <property type="component" value="Unassembled WGS sequence"/>
</dbReference>
<dbReference type="FunFam" id="3.10.20.340:FF:000003">
    <property type="entry name" value="Arginine biosynthesis bifunctional protein ArgJ"/>
    <property type="match status" value="1"/>
</dbReference>
<dbReference type="GO" id="GO:0004042">
    <property type="term" value="F:L-glutamate N-acetyltransferase activity"/>
    <property type="evidence" value="ECO:0007669"/>
    <property type="project" value="UniProtKB-UniRule"/>
</dbReference>
<comment type="caution">
    <text evidence="9">The sequence shown here is derived from an EMBL/GenBank/DDBJ whole genome shotgun (WGS) entry which is preliminary data.</text>
</comment>
<dbReference type="AlphaFoldDB" id="A0A3L9L0F2"/>
<keyword evidence="10" id="KW-1185">Reference proteome</keyword>
<evidence type="ECO:0000313" key="9">
    <source>
        <dbReference type="EMBL" id="RLY92413.1"/>
    </source>
</evidence>
<dbReference type="InterPro" id="IPR016117">
    <property type="entry name" value="ArgJ-like_dom_sf"/>
</dbReference>
<evidence type="ECO:0000256" key="4">
    <source>
        <dbReference type="ARBA" id="ARBA00022490"/>
    </source>
</evidence>
<organism evidence="9 10">
    <name type="scientific">Kocuria tytonicola</name>
    <dbReference type="NCBI Taxonomy" id="2055946"/>
    <lineage>
        <taxon>Bacteria</taxon>
        <taxon>Bacillati</taxon>
        <taxon>Actinomycetota</taxon>
        <taxon>Actinomycetes</taxon>
        <taxon>Micrococcales</taxon>
        <taxon>Micrococcaceae</taxon>
        <taxon>Kocuria</taxon>
    </lineage>
</organism>
<evidence type="ECO:0000313" key="10">
    <source>
        <dbReference type="Proteomes" id="UP000277871"/>
    </source>
</evidence>
<dbReference type="GO" id="GO:0006592">
    <property type="term" value="P:ornithine biosynthetic process"/>
    <property type="evidence" value="ECO:0007669"/>
    <property type="project" value="TreeGrafter"/>
</dbReference>
<dbReference type="GO" id="GO:0004358">
    <property type="term" value="F:L-glutamate N-acetyltransferase activity, acting on acetyl-L-ornithine as donor"/>
    <property type="evidence" value="ECO:0007669"/>
    <property type="project" value="UniProtKB-UniRule"/>
</dbReference>
<dbReference type="UniPathway" id="UPA00068">
    <property type="reaction ID" value="UER00106"/>
</dbReference>
<proteinExistence type="inferred from homology"/>
<feature type="binding site" evidence="8">
    <location>
        <position position="406"/>
    </location>
    <ligand>
        <name>substrate</name>
    </ligand>
</feature>
<feature type="chain" id="PRO_5023317413" description="Arginine biosynthesis bifunctional protein ArgJ beta chain" evidence="8">
    <location>
        <begin position="206"/>
        <end position="411"/>
    </location>
</feature>
<keyword evidence="6 8" id="KW-0068">Autocatalytic cleavage</keyword>
<feature type="chain" id="PRO_5023317414" description="Arginine biosynthesis bifunctional protein ArgJ alpha chain" evidence="8">
    <location>
        <begin position="1"/>
        <end position="205"/>
    </location>
</feature>
<feature type="active site" description="Nucleophile" evidence="8">
    <location>
        <position position="206"/>
    </location>
</feature>
<dbReference type="NCBIfam" id="NF003802">
    <property type="entry name" value="PRK05388.1"/>
    <property type="match status" value="1"/>
</dbReference>
<evidence type="ECO:0000256" key="8">
    <source>
        <dbReference type="HAMAP-Rule" id="MF_01106"/>
    </source>
</evidence>
<keyword evidence="8" id="KW-0055">Arginine biosynthesis</keyword>
<dbReference type="Gene3D" id="3.60.70.12">
    <property type="entry name" value="L-amino peptidase D-ALA esterase/amidase"/>
    <property type="match status" value="1"/>
</dbReference>
<evidence type="ECO:0000256" key="2">
    <source>
        <dbReference type="ARBA" id="ARBA00006774"/>
    </source>
</evidence>
<comment type="pathway">
    <text evidence="8">Amino-acid biosynthesis; L-arginine biosynthesis; L-ornithine and N-acetyl-L-glutamate from L-glutamate and N(2)-acetyl-L-ornithine (cyclic): step 1/1.</text>
</comment>
<dbReference type="RefSeq" id="WP_121865017.1">
    <property type="nucleotide sequence ID" value="NZ_RDEX01000002.1"/>
</dbReference>
<keyword evidence="7 8" id="KW-0012">Acyltransferase</keyword>
<feature type="site" description="Involved in the stabilization of negative charge on the oxyanion by the formation of the oxyanion hole" evidence="8">
    <location>
        <position position="134"/>
    </location>
</feature>
<evidence type="ECO:0000256" key="7">
    <source>
        <dbReference type="ARBA" id="ARBA00023315"/>
    </source>
</evidence>
<protein>
    <recommendedName>
        <fullName evidence="8">Arginine biosynthesis bifunctional protein ArgJ</fullName>
    </recommendedName>
    <domain>
        <recommendedName>
            <fullName evidence="8">Glutamate N-acetyltransferase</fullName>
            <ecNumber evidence="8">2.3.1.35</ecNumber>
        </recommendedName>
        <alternativeName>
            <fullName evidence="8">Ornithine acetyltransferase</fullName>
            <shortName evidence="8">OATase</shortName>
        </alternativeName>
        <alternativeName>
            <fullName evidence="8">Ornithine transacetylase</fullName>
        </alternativeName>
    </domain>
    <domain>
        <recommendedName>
            <fullName evidence="8">Amino-acid acetyltransferase</fullName>
            <ecNumber evidence="8">2.3.1.1</ecNumber>
        </recommendedName>
        <alternativeName>
            <fullName evidence="8">N-acetylglutamate synthase</fullName>
            <shortName evidence="8">AGSase</shortName>
        </alternativeName>
    </domain>
    <component>
        <recommendedName>
            <fullName evidence="8">Arginine biosynthesis bifunctional protein ArgJ alpha chain</fullName>
        </recommendedName>
    </component>
    <component>
        <recommendedName>
            <fullName evidence="8">Arginine biosynthesis bifunctional protein ArgJ beta chain</fullName>
        </recommendedName>
    </component>
</protein>
<comment type="function">
    <text evidence="8">Catalyzes two activities which are involved in the cyclic version of arginine biosynthesis: the synthesis of N-acetylglutamate from glutamate and acetyl-CoA as the acetyl donor, and of ornithine by transacetylation between N(2)-acetylornithine and glutamate.</text>
</comment>
<dbReference type="EC" id="2.3.1.35" evidence="8"/>
<dbReference type="HAMAP" id="MF_01106">
    <property type="entry name" value="ArgJ"/>
    <property type="match status" value="1"/>
</dbReference>
<name>A0A3L9L0F2_9MICC</name>
<gene>
    <name evidence="8 9" type="primary">argJ</name>
    <name evidence="9" type="ORF">EAE32_09795</name>
</gene>
<keyword evidence="4 8" id="KW-0963">Cytoplasm</keyword>
<feature type="binding site" evidence="8">
    <location>
        <position position="195"/>
    </location>
    <ligand>
        <name>substrate</name>
    </ligand>
</feature>
<dbReference type="Pfam" id="PF01960">
    <property type="entry name" value="ArgJ"/>
    <property type="match status" value="1"/>
</dbReference>
<accession>A0A3L9L0F2</accession>
<evidence type="ECO:0000256" key="1">
    <source>
        <dbReference type="ARBA" id="ARBA00004496"/>
    </source>
</evidence>
<dbReference type="GO" id="GO:0006526">
    <property type="term" value="P:L-arginine biosynthetic process"/>
    <property type="evidence" value="ECO:0007669"/>
    <property type="project" value="UniProtKB-UniRule"/>
</dbReference>
<reference evidence="9 10" key="1">
    <citation type="submission" date="2018-10" db="EMBL/GenBank/DDBJ databases">
        <title>Kocuria tytonicola, new bacteria from the preen glands of American barn owls (Tyto furcata).</title>
        <authorList>
            <person name="Braun M.S."/>
            <person name="Wang E."/>
            <person name="Zimmermann S."/>
            <person name="Boutin S."/>
            <person name="Wagner H."/>
            <person name="Wink M."/>
        </authorList>
    </citation>
    <scope>NUCLEOTIDE SEQUENCE [LARGE SCALE GENOMIC DNA]</scope>
    <source>
        <strain evidence="9 10">473</strain>
    </source>
</reference>
<dbReference type="EC" id="2.3.1.1" evidence="8"/>
<keyword evidence="8" id="KW-0511">Multifunctional enzyme</keyword>
<comment type="catalytic activity">
    <reaction evidence="8">
        <text>N(2)-acetyl-L-ornithine + L-glutamate = N-acetyl-L-glutamate + L-ornithine</text>
        <dbReference type="Rhea" id="RHEA:15349"/>
        <dbReference type="ChEBI" id="CHEBI:29985"/>
        <dbReference type="ChEBI" id="CHEBI:44337"/>
        <dbReference type="ChEBI" id="CHEBI:46911"/>
        <dbReference type="ChEBI" id="CHEBI:57805"/>
        <dbReference type="EC" id="2.3.1.35"/>
    </reaction>
</comment>
<feature type="binding site" evidence="8">
    <location>
        <position position="286"/>
    </location>
    <ligand>
        <name>substrate</name>
    </ligand>
</feature>